<name>A0A2G8S7D4_9APHY</name>
<protein>
    <recommendedName>
        <fullName evidence="5">Transporter</fullName>
    </recommendedName>
</protein>
<feature type="region of interest" description="Disordered" evidence="1">
    <location>
        <begin position="108"/>
        <end position="127"/>
    </location>
</feature>
<dbReference type="Proteomes" id="UP000230002">
    <property type="component" value="Unassembled WGS sequence"/>
</dbReference>
<feature type="compositionally biased region" description="Acidic residues" evidence="1">
    <location>
        <begin position="365"/>
        <end position="379"/>
    </location>
</feature>
<feature type="compositionally biased region" description="Low complexity" evidence="1">
    <location>
        <begin position="207"/>
        <end position="223"/>
    </location>
</feature>
<feature type="region of interest" description="Disordered" evidence="1">
    <location>
        <begin position="132"/>
        <end position="234"/>
    </location>
</feature>
<evidence type="ECO:0008006" key="5">
    <source>
        <dbReference type="Google" id="ProtNLM"/>
    </source>
</evidence>
<feature type="compositionally biased region" description="Basic and acidic residues" evidence="1">
    <location>
        <begin position="343"/>
        <end position="353"/>
    </location>
</feature>
<accession>A0A2G8S7D4</accession>
<evidence type="ECO:0000313" key="3">
    <source>
        <dbReference type="EMBL" id="PIL29458.1"/>
    </source>
</evidence>
<reference evidence="3 4" key="1">
    <citation type="journal article" date="2015" name="Sci. Rep.">
        <title>Chromosome-level genome map provides insights into diverse defense mechanisms in the medicinal fungus Ganoderma sinense.</title>
        <authorList>
            <person name="Zhu Y."/>
            <person name="Xu J."/>
            <person name="Sun C."/>
            <person name="Zhou S."/>
            <person name="Xu H."/>
            <person name="Nelson D.R."/>
            <person name="Qian J."/>
            <person name="Song J."/>
            <person name="Luo H."/>
            <person name="Xiang L."/>
            <person name="Li Y."/>
            <person name="Xu Z."/>
            <person name="Ji A."/>
            <person name="Wang L."/>
            <person name="Lu S."/>
            <person name="Hayward A."/>
            <person name="Sun W."/>
            <person name="Li X."/>
            <person name="Schwartz D.C."/>
            <person name="Wang Y."/>
            <person name="Chen S."/>
        </authorList>
    </citation>
    <scope>NUCLEOTIDE SEQUENCE [LARGE SCALE GENOMIC DNA]</scope>
    <source>
        <strain evidence="3 4">ZZ0214-1</strain>
    </source>
</reference>
<organism evidence="3 4">
    <name type="scientific">Ganoderma sinense ZZ0214-1</name>
    <dbReference type="NCBI Taxonomy" id="1077348"/>
    <lineage>
        <taxon>Eukaryota</taxon>
        <taxon>Fungi</taxon>
        <taxon>Dikarya</taxon>
        <taxon>Basidiomycota</taxon>
        <taxon>Agaricomycotina</taxon>
        <taxon>Agaricomycetes</taxon>
        <taxon>Polyporales</taxon>
        <taxon>Polyporaceae</taxon>
        <taxon>Ganoderma</taxon>
    </lineage>
</organism>
<feature type="region of interest" description="Disordered" evidence="1">
    <location>
        <begin position="338"/>
        <end position="379"/>
    </location>
</feature>
<dbReference type="AlphaFoldDB" id="A0A2G8S7D4"/>
<gene>
    <name evidence="3" type="ORF">GSI_08400</name>
</gene>
<keyword evidence="2" id="KW-0732">Signal</keyword>
<dbReference type="OrthoDB" id="2758465at2759"/>
<feature type="compositionally biased region" description="Low complexity" evidence="1">
    <location>
        <begin position="170"/>
        <end position="188"/>
    </location>
</feature>
<comment type="caution">
    <text evidence="3">The sequence shown here is derived from an EMBL/GenBank/DDBJ whole genome shotgun (WGS) entry which is preliminary data.</text>
</comment>
<evidence type="ECO:0000256" key="2">
    <source>
        <dbReference type="SAM" id="SignalP"/>
    </source>
</evidence>
<sequence length="379" mass="41274">MDPVLLAVLGIMSLILAYTITSKESVENDGPHSLDNMNIFSTSGATRVEGNALVSEYTPPHPPHDNVGAVPSMTRVFNNLLLIEKDRRTPMSSRNTLRIDALKGGSSASTAALKQHQAYPSNMELATPGERGETYRAVSAPPESPPHSLSSFPRAHHSTRAGTPAPNLAPTALGSSSSSAPRSILTRSHSTLGTSSSEPGAAARAMSVPLSQAPVASSSSKSQRAQNLTVSKRHTRKCAQNPKFLNILPTGERPATAYFMSSDQKSVDEPPMEELLKKLPPLQVGDLYCHKTPSVTLIWIYLEDKAKKERFWERIDVGYVRELDGRMLSLTASGNPNFVGDEWANKRQNTEEKRRKKGKGKQVEGMDDDDTDELESEDD</sequence>
<evidence type="ECO:0000313" key="4">
    <source>
        <dbReference type="Proteomes" id="UP000230002"/>
    </source>
</evidence>
<feature type="chain" id="PRO_5013916722" description="Transporter" evidence="2">
    <location>
        <begin position="18"/>
        <end position="379"/>
    </location>
</feature>
<evidence type="ECO:0000256" key="1">
    <source>
        <dbReference type="SAM" id="MobiDB-lite"/>
    </source>
</evidence>
<keyword evidence="4" id="KW-1185">Reference proteome</keyword>
<proteinExistence type="predicted"/>
<feature type="signal peptide" evidence="2">
    <location>
        <begin position="1"/>
        <end position="17"/>
    </location>
</feature>
<dbReference type="EMBL" id="AYKW01000022">
    <property type="protein sequence ID" value="PIL29458.1"/>
    <property type="molecule type" value="Genomic_DNA"/>
</dbReference>
<feature type="compositionally biased region" description="Polar residues" evidence="1">
    <location>
        <begin position="189"/>
        <end position="198"/>
    </location>
</feature>